<dbReference type="InterPro" id="IPR001341">
    <property type="entry name" value="Asp_kinase"/>
</dbReference>
<gene>
    <name evidence="18" type="ORF">caldi_05160</name>
</gene>
<dbReference type="InterPro" id="IPR036393">
    <property type="entry name" value="AceGlu_kinase-like_sf"/>
</dbReference>
<keyword evidence="7 15" id="KW-0808">Transferase</keyword>
<dbReference type="PANTHER" id="PTHR21499">
    <property type="entry name" value="ASPARTATE KINASE"/>
    <property type="match status" value="1"/>
</dbReference>
<protein>
    <recommendedName>
        <fullName evidence="15">Aspartokinase</fullName>
        <ecNumber evidence="15">2.7.2.4</ecNumber>
    </recommendedName>
</protein>
<dbReference type="InterPro" id="IPR045865">
    <property type="entry name" value="ACT-like_dom_sf"/>
</dbReference>
<dbReference type="GO" id="GO:0004072">
    <property type="term" value="F:aspartate kinase activity"/>
    <property type="evidence" value="ECO:0007669"/>
    <property type="project" value="UniProtKB-EC"/>
</dbReference>
<dbReference type="SUPFAM" id="SSF55021">
    <property type="entry name" value="ACT-like"/>
    <property type="match status" value="2"/>
</dbReference>
<feature type="binding site" evidence="14">
    <location>
        <position position="79"/>
    </location>
    <ligand>
        <name>substrate</name>
    </ligand>
</feature>
<evidence type="ECO:0000256" key="2">
    <source>
        <dbReference type="ARBA" id="ARBA00004766"/>
    </source>
</evidence>
<feature type="binding site" evidence="14">
    <location>
        <position position="189"/>
    </location>
    <ligand>
        <name>ATP</name>
        <dbReference type="ChEBI" id="CHEBI:30616"/>
    </ligand>
</feature>
<evidence type="ECO:0000256" key="6">
    <source>
        <dbReference type="ARBA" id="ARBA00022605"/>
    </source>
</evidence>
<dbReference type="SUPFAM" id="SSF53633">
    <property type="entry name" value="Carbamate kinase-like"/>
    <property type="match status" value="1"/>
</dbReference>
<dbReference type="NCBIfam" id="NF006068">
    <property type="entry name" value="PRK08210.1"/>
    <property type="match status" value="1"/>
</dbReference>
<dbReference type="GO" id="GO:0009090">
    <property type="term" value="P:homoserine biosynthetic process"/>
    <property type="evidence" value="ECO:0007669"/>
    <property type="project" value="TreeGrafter"/>
</dbReference>
<dbReference type="EC" id="2.7.2.4" evidence="15"/>
<comment type="pathway">
    <text evidence="4 16">Amino-acid biosynthesis; L-threonine biosynthesis; L-threonine from L-aspartate: step 1/5.</text>
</comment>
<dbReference type="InterPro" id="IPR027795">
    <property type="entry name" value="CASTOR_ACT_dom"/>
</dbReference>
<evidence type="ECO:0000256" key="10">
    <source>
        <dbReference type="ARBA" id="ARBA00022840"/>
    </source>
</evidence>
<evidence type="ECO:0000256" key="16">
    <source>
        <dbReference type="RuleBase" id="RU004249"/>
    </source>
</evidence>
<evidence type="ECO:0000256" key="15">
    <source>
        <dbReference type="RuleBase" id="RU003448"/>
    </source>
</evidence>
<sequence>MRIIVQKFGGTSVASREGRQRACSHVEEARREGLCPVVVVSAMGRSGDPYATDTLLSVATAENPEVPPRDQDLLLSCGEIIAAVVLSGTLRARGVPAVPLTGAQAGIVTDGHHGDAAIVQVRTQRLLEHLRRGEVPVVCGFQGVTEDGEVTTLGRGGSDTTAAALGGALRAEVVEIYTDVDGVKTADPRLVPDARTLPVTTYDEVAQMAHHGAKVIHPRAVEIAMQSNVPLRVRSTFSDSPGTLVTFSVEAAGTAVSPLRPMGAVTAVTHVSGLAQVAVEVEPGDPRGLEMLRHLADAGISIDLINLYPDRKVFCIDERRAPRARAVLTGLGLAPRVRTGLVKVSVVGAGMRGRPGVMATIAEALAGAGVEILQTADSHVTISCLIQQEDLERAVRALHRAFGLGSGN</sequence>
<dbReference type="GO" id="GO:0005524">
    <property type="term" value="F:ATP binding"/>
    <property type="evidence" value="ECO:0007669"/>
    <property type="project" value="UniProtKB-KW"/>
</dbReference>
<keyword evidence="10 14" id="KW-0067">ATP-binding</keyword>
<keyword evidence="11" id="KW-0220">Diaminopimelate biosynthesis</keyword>
<evidence type="ECO:0000256" key="4">
    <source>
        <dbReference type="ARBA" id="ARBA00005139"/>
    </source>
</evidence>
<keyword evidence="12" id="KW-0457">Lysine biosynthesis</keyword>
<dbReference type="Pfam" id="PF13840">
    <property type="entry name" value="ACT_7"/>
    <property type="match status" value="1"/>
</dbReference>
<dbReference type="RefSeq" id="WP_264843556.1">
    <property type="nucleotide sequence ID" value="NZ_AP025628.1"/>
</dbReference>
<evidence type="ECO:0000256" key="13">
    <source>
        <dbReference type="ARBA" id="ARBA00047872"/>
    </source>
</evidence>
<dbReference type="PROSITE" id="PS51671">
    <property type="entry name" value="ACT"/>
    <property type="match status" value="1"/>
</dbReference>
<evidence type="ECO:0000256" key="1">
    <source>
        <dbReference type="ARBA" id="ARBA00003121"/>
    </source>
</evidence>
<evidence type="ECO:0000313" key="18">
    <source>
        <dbReference type="EMBL" id="BDG59426.1"/>
    </source>
</evidence>
<feature type="binding site" evidence="14">
    <location>
        <position position="52"/>
    </location>
    <ligand>
        <name>substrate</name>
    </ligand>
</feature>
<dbReference type="InterPro" id="IPR005260">
    <property type="entry name" value="Asp_kin_monofn"/>
</dbReference>
<reference evidence="18" key="1">
    <citation type="submission" date="2022-03" db="EMBL/GenBank/DDBJ databases">
        <title>Complete genome sequence of Caldinitratiruptor microaerophilus.</title>
        <authorList>
            <person name="Mukaiyama R."/>
            <person name="Nishiyama T."/>
            <person name="Ueda K."/>
        </authorList>
    </citation>
    <scope>NUCLEOTIDE SEQUENCE</scope>
    <source>
        <strain evidence="18">JCM 16183</strain>
    </source>
</reference>
<name>A0AA35CLC2_9FIRM</name>
<dbReference type="FunFam" id="3.40.1160.10:FF:000002">
    <property type="entry name" value="Aspartokinase"/>
    <property type="match status" value="1"/>
</dbReference>
<dbReference type="NCBIfam" id="TIGR00657">
    <property type="entry name" value="asp_kinases"/>
    <property type="match status" value="1"/>
</dbReference>
<dbReference type="Gene3D" id="3.40.1160.10">
    <property type="entry name" value="Acetylglutamate kinase-like"/>
    <property type="match status" value="1"/>
</dbReference>
<dbReference type="CDD" id="cd04923">
    <property type="entry name" value="ACT_AK-LysC-DapG-like_2"/>
    <property type="match status" value="1"/>
</dbReference>
<dbReference type="InterPro" id="IPR018042">
    <property type="entry name" value="Aspartate_kinase_CS"/>
</dbReference>
<dbReference type="Proteomes" id="UP001163687">
    <property type="component" value="Chromosome"/>
</dbReference>
<feature type="domain" description="ACT" evidence="17">
    <location>
        <begin position="346"/>
        <end position="408"/>
    </location>
</feature>
<accession>A0AA35CLC2</accession>
<dbReference type="AlphaFoldDB" id="A0AA35CLC2"/>
<evidence type="ECO:0000256" key="9">
    <source>
        <dbReference type="ARBA" id="ARBA00022777"/>
    </source>
</evidence>
<dbReference type="Gene3D" id="3.30.2130.10">
    <property type="entry name" value="VC0802-like"/>
    <property type="match status" value="1"/>
</dbReference>
<evidence type="ECO:0000256" key="3">
    <source>
        <dbReference type="ARBA" id="ARBA00004986"/>
    </source>
</evidence>
<evidence type="ECO:0000256" key="5">
    <source>
        <dbReference type="ARBA" id="ARBA00010122"/>
    </source>
</evidence>
<dbReference type="GO" id="GO:0019877">
    <property type="term" value="P:diaminopimelate biosynthetic process"/>
    <property type="evidence" value="ECO:0007669"/>
    <property type="project" value="UniProtKB-KW"/>
</dbReference>
<evidence type="ECO:0000256" key="7">
    <source>
        <dbReference type="ARBA" id="ARBA00022679"/>
    </source>
</evidence>
<dbReference type="GO" id="GO:0005829">
    <property type="term" value="C:cytosol"/>
    <property type="evidence" value="ECO:0007669"/>
    <property type="project" value="TreeGrafter"/>
</dbReference>
<evidence type="ECO:0000256" key="12">
    <source>
        <dbReference type="ARBA" id="ARBA00023154"/>
    </source>
</evidence>
<evidence type="ECO:0000256" key="11">
    <source>
        <dbReference type="ARBA" id="ARBA00022915"/>
    </source>
</evidence>
<dbReference type="KEGG" id="cmic:caldi_05160"/>
<evidence type="ECO:0000313" key="19">
    <source>
        <dbReference type="Proteomes" id="UP001163687"/>
    </source>
</evidence>
<feature type="binding site" evidence="14">
    <location>
        <begin position="214"/>
        <end position="215"/>
    </location>
    <ligand>
        <name>ATP</name>
        <dbReference type="ChEBI" id="CHEBI:30616"/>
    </ligand>
</feature>
<evidence type="ECO:0000259" key="17">
    <source>
        <dbReference type="PROSITE" id="PS51671"/>
    </source>
</evidence>
<dbReference type="Pfam" id="PF00696">
    <property type="entry name" value="AA_kinase"/>
    <property type="match status" value="1"/>
</dbReference>
<comment type="pathway">
    <text evidence="2 16">Amino-acid biosynthesis; L-lysine biosynthesis via DAP pathway; (S)-tetrahydrodipicolinate from L-aspartate: step 1/4.</text>
</comment>
<dbReference type="InterPro" id="IPR001048">
    <property type="entry name" value="Asp/Glu/Uridylate_kinase"/>
</dbReference>
<dbReference type="PIRSF" id="PIRSF000726">
    <property type="entry name" value="Asp_kin"/>
    <property type="match status" value="1"/>
</dbReference>
<feature type="binding site" evidence="14">
    <location>
        <begin position="7"/>
        <end position="10"/>
    </location>
    <ligand>
        <name>ATP</name>
        <dbReference type="ChEBI" id="CHEBI:30616"/>
    </ligand>
</feature>
<feature type="binding site" evidence="14">
    <location>
        <begin position="178"/>
        <end position="179"/>
    </location>
    <ligand>
        <name>ATP</name>
        <dbReference type="ChEBI" id="CHEBI:30616"/>
    </ligand>
</feature>
<comment type="function">
    <text evidence="1">Catalyzes the phosphorylation of the beta-carboxyl group of aspartic acid with ATP to yield 4-phospho-L-aspartate, which is involved in the branched biosynthetic pathway leading to the biosynthesis of amino acids threonine, isoleucine and methionine.</text>
</comment>
<keyword evidence="6 16" id="KW-0028">Amino-acid biosynthesis</keyword>
<proteinExistence type="inferred from homology"/>
<dbReference type="PROSITE" id="PS00324">
    <property type="entry name" value="ASPARTOKINASE"/>
    <property type="match status" value="1"/>
</dbReference>
<dbReference type="InterPro" id="IPR002912">
    <property type="entry name" value="ACT_dom"/>
</dbReference>
<organism evidence="18 19">
    <name type="scientific">Caldinitratiruptor microaerophilus</name>
    <dbReference type="NCBI Taxonomy" id="671077"/>
    <lineage>
        <taxon>Bacteria</taxon>
        <taxon>Bacillati</taxon>
        <taxon>Bacillota</taxon>
        <taxon>Clostridia</taxon>
        <taxon>Eubacteriales</taxon>
        <taxon>Symbiobacteriaceae</taxon>
        <taxon>Caldinitratiruptor</taxon>
    </lineage>
</organism>
<dbReference type="EMBL" id="AP025628">
    <property type="protein sequence ID" value="BDG59426.1"/>
    <property type="molecule type" value="Genomic_DNA"/>
</dbReference>
<comment type="catalytic activity">
    <reaction evidence="13 15">
        <text>L-aspartate + ATP = 4-phospho-L-aspartate + ADP</text>
        <dbReference type="Rhea" id="RHEA:23776"/>
        <dbReference type="ChEBI" id="CHEBI:29991"/>
        <dbReference type="ChEBI" id="CHEBI:30616"/>
        <dbReference type="ChEBI" id="CHEBI:57535"/>
        <dbReference type="ChEBI" id="CHEBI:456216"/>
        <dbReference type="EC" id="2.7.2.4"/>
    </reaction>
</comment>
<evidence type="ECO:0000256" key="14">
    <source>
        <dbReference type="PIRSR" id="PIRSR000726-1"/>
    </source>
</evidence>
<evidence type="ECO:0000256" key="8">
    <source>
        <dbReference type="ARBA" id="ARBA00022741"/>
    </source>
</evidence>
<comment type="similarity">
    <text evidence="5 15">Belongs to the aspartokinase family.</text>
</comment>
<dbReference type="GO" id="GO:0009089">
    <property type="term" value="P:lysine biosynthetic process via diaminopimelate"/>
    <property type="evidence" value="ECO:0007669"/>
    <property type="project" value="InterPro"/>
</dbReference>
<keyword evidence="8 14" id="KW-0547">Nucleotide-binding</keyword>
<keyword evidence="19" id="KW-1185">Reference proteome</keyword>
<dbReference type="PANTHER" id="PTHR21499:SF3">
    <property type="entry name" value="ASPARTOKINASE"/>
    <property type="match status" value="1"/>
</dbReference>
<comment type="pathway">
    <text evidence="3 16">Amino-acid biosynthesis; L-methionine biosynthesis via de novo pathway; L-homoserine from L-aspartate: step 1/3.</text>
</comment>
<keyword evidence="9 15" id="KW-0418">Kinase</keyword>